<feature type="binding site" evidence="2">
    <location>
        <position position="76"/>
    </location>
    <ligand>
        <name>Mg(2+)</name>
        <dbReference type="ChEBI" id="CHEBI:18420"/>
        <label>4</label>
    </ligand>
</feature>
<comment type="caution">
    <text evidence="2">Lacks conserved residue(s) required for the propagation of feature annotation.</text>
</comment>
<dbReference type="HAMAP" id="MF_02128">
    <property type="entry name" value="TMP_kinase"/>
    <property type="match status" value="1"/>
</dbReference>
<feature type="binding site" evidence="2">
    <location>
        <position position="219"/>
    </location>
    <ligand>
        <name>Mg(2+)</name>
        <dbReference type="ChEBI" id="CHEBI:18420"/>
        <label>5</label>
    </ligand>
</feature>
<evidence type="ECO:0000313" key="5">
    <source>
        <dbReference type="EMBL" id="ABM29822.1"/>
    </source>
</evidence>
<comment type="catalytic activity">
    <reaction evidence="2">
        <text>thiamine phosphate + ATP = thiamine diphosphate + ADP</text>
        <dbReference type="Rhea" id="RHEA:15913"/>
        <dbReference type="ChEBI" id="CHEBI:30616"/>
        <dbReference type="ChEBI" id="CHEBI:37575"/>
        <dbReference type="ChEBI" id="CHEBI:58937"/>
        <dbReference type="ChEBI" id="CHEBI:456216"/>
        <dbReference type="EC" id="2.7.4.16"/>
    </reaction>
</comment>
<feature type="binding site" evidence="2">
    <location>
        <position position="45"/>
    </location>
    <ligand>
        <name>Mg(2+)</name>
        <dbReference type="ChEBI" id="CHEBI:18420"/>
        <label>4</label>
    </ligand>
</feature>
<comment type="miscellaneous">
    <text evidence="2">Reaction mechanism of ThiL seems to utilize a direct, inline transfer of the gamma-phosphate of ATP to TMP rather than a phosphorylated enzyme intermediate.</text>
</comment>
<dbReference type="Gene3D" id="3.90.650.10">
    <property type="entry name" value="PurM-like C-terminal domain"/>
    <property type="match status" value="1"/>
</dbReference>
<feature type="binding site" evidence="2">
    <location>
        <position position="124"/>
    </location>
    <ligand>
        <name>Mg(2+)</name>
        <dbReference type="ChEBI" id="CHEBI:18420"/>
        <label>1</label>
    </ligand>
</feature>
<dbReference type="Pfam" id="PF02769">
    <property type="entry name" value="AIRS_C"/>
    <property type="match status" value="1"/>
</dbReference>
<dbReference type="EMBL" id="CP000527">
    <property type="protein sequence ID" value="ABM29822.1"/>
    <property type="molecule type" value="Genomic_DNA"/>
</dbReference>
<feature type="binding site" evidence="2">
    <location>
        <position position="319"/>
    </location>
    <ligand>
        <name>substrate</name>
    </ligand>
</feature>
<feature type="binding site" evidence="2">
    <location>
        <position position="216"/>
    </location>
    <ligand>
        <name>Mg(2+)</name>
        <dbReference type="ChEBI" id="CHEBI:18420"/>
        <label>3</label>
    </ligand>
</feature>
<keyword evidence="2" id="KW-0547">Nucleotide-binding</keyword>
<dbReference type="RefSeq" id="WP_011793104.1">
    <property type="nucleotide sequence ID" value="NC_008751.1"/>
</dbReference>
<dbReference type="Gene3D" id="3.30.1330.10">
    <property type="entry name" value="PurM-like, N-terminal domain"/>
    <property type="match status" value="1"/>
</dbReference>
<comment type="pathway">
    <text evidence="2">Cofactor biosynthesis; thiamine diphosphate biosynthesis; thiamine diphosphate from thiamine phosphate: step 1/1.</text>
</comment>
<dbReference type="EC" id="2.7.4.16" evidence="2"/>
<dbReference type="SUPFAM" id="SSF56042">
    <property type="entry name" value="PurM C-terminal domain-like"/>
    <property type="match status" value="1"/>
</dbReference>
<accession>A0A0H3ABV6</accession>
<dbReference type="AlphaFoldDB" id="A0A0H3ABV6"/>
<dbReference type="GO" id="GO:0009229">
    <property type="term" value="P:thiamine diphosphate biosynthetic process"/>
    <property type="evidence" value="ECO:0007669"/>
    <property type="project" value="UniProtKB-UniRule"/>
</dbReference>
<dbReference type="InterPro" id="IPR036921">
    <property type="entry name" value="PurM-like_N_sf"/>
</dbReference>
<feature type="binding site" evidence="2">
    <location>
        <position position="218"/>
    </location>
    <ligand>
        <name>ATP</name>
        <dbReference type="ChEBI" id="CHEBI:30616"/>
    </ligand>
</feature>
<feature type="binding site" evidence="2">
    <location>
        <position position="32"/>
    </location>
    <ligand>
        <name>Mg(2+)</name>
        <dbReference type="ChEBI" id="CHEBI:18420"/>
        <label>3</label>
    </ligand>
</feature>
<feature type="binding site" evidence="2">
    <location>
        <position position="47"/>
    </location>
    <ligand>
        <name>Mg(2+)</name>
        <dbReference type="ChEBI" id="CHEBI:18420"/>
        <label>2</label>
    </ligand>
</feature>
<evidence type="ECO:0000259" key="3">
    <source>
        <dbReference type="Pfam" id="PF00586"/>
    </source>
</evidence>
<feature type="domain" description="PurM-like N-terminal" evidence="3">
    <location>
        <begin position="30"/>
        <end position="139"/>
    </location>
</feature>
<keyword evidence="2" id="KW-0460">Magnesium</keyword>
<dbReference type="InterPro" id="IPR006283">
    <property type="entry name" value="ThiL-like"/>
</dbReference>
<proteinExistence type="inferred from homology"/>
<sequence>MKGLASEEDFIACIDRHFPNAHRHVVVGRGDDCAVLACPERLCVSTDLFIEDVHFRRSYFRPEEIGHKALAVNVSDVAAMGGVPLGFSLALMTPPGMTREYADALFAGMSGLAAAYGMVLTGGDLSRGGVLGLSITVWGEPVPGRRFLRRGGCRPDDVLFAVGSLGLARAGLCALEASGRDALRLYPEACAAHLTPNPQVSAGQLLARYPSVALMDLSDGLARDVPRLVGLDRDGGLGAALELHEDDLHDEVMAYAIANGLDPVEEAFAGGEDYALLGACPEDDFEALREEVQGVVRVGTVTADGLLTLNGLPPSNSGFDHFA</sequence>
<dbReference type="Proteomes" id="UP000009173">
    <property type="component" value="Chromosome"/>
</dbReference>
<feature type="binding site" evidence="2">
    <location>
        <position position="272"/>
    </location>
    <ligand>
        <name>substrate</name>
    </ligand>
</feature>
<dbReference type="NCBIfam" id="TIGR01379">
    <property type="entry name" value="thiL"/>
    <property type="match status" value="1"/>
</dbReference>
<dbReference type="Pfam" id="PF00586">
    <property type="entry name" value="AIRS"/>
    <property type="match status" value="1"/>
</dbReference>
<dbReference type="SUPFAM" id="SSF55326">
    <property type="entry name" value="PurM N-terminal domain-like"/>
    <property type="match status" value="1"/>
</dbReference>
<feature type="domain" description="PurM-like C-terminal" evidence="4">
    <location>
        <begin position="154"/>
        <end position="307"/>
    </location>
</feature>
<dbReference type="CDD" id="cd02194">
    <property type="entry name" value="ThiL"/>
    <property type="match status" value="1"/>
</dbReference>
<feature type="binding site" evidence="2">
    <location>
        <position position="47"/>
    </location>
    <ligand>
        <name>Mg(2+)</name>
        <dbReference type="ChEBI" id="CHEBI:18420"/>
        <label>1</label>
    </ligand>
</feature>
<evidence type="ECO:0000256" key="1">
    <source>
        <dbReference type="ARBA" id="ARBA00022977"/>
    </source>
</evidence>
<organism evidence="5 6">
    <name type="scientific">Nitratidesulfovibrio vulgaris (strain DP4)</name>
    <name type="common">Desulfovibrio vulgaris</name>
    <dbReference type="NCBI Taxonomy" id="391774"/>
    <lineage>
        <taxon>Bacteria</taxon>
        <taxon>Pseudomonadati</taxon>
        <taxon>Thermodesulfobacteriota</taxon>
        <taxon>Desulfovibrionia</taxon>
        <taxon>Desulfovibrionales</taxon>
        <taxon>Desulfovibrionaceae</taxon>
        <taxon>Nitratidesulfovibrio</taxon>
    </lineage>
</organism>
<feature type="binding site" evidence="2">
    <location>
        <position position="150"/>
    </location>
    <ligand>
        <name>ATP</name>
        <dbReference type="ChEBI" id="CHEBI:30616"/>
    </ligand>
</feature>
<keyword evidence="2 5" id="KW-0418">Kinase</keyword>
<reference evidence="6" key="1">
    <citation type="journal article" date="2009" name="Environ. Microbiol.">
        <title>Contribution of mobile genetic elements to Desulfovibrio vulgaris genome plasticity.</title>
        <authorList>
            <person name="Walker C.B."/>
            <person name="Stolyar S."/>
            <person name="Chivian D."/>
            <person name="Pinel N."/>
            <person name="Gabster J.A."/>
            <person name="Dehal P.S."/>
            <person name="He Z."/>
            <person name="Yang Z.K."/>
            <person name="Yen H.C."/>
            <person name="Zhou J."/>
            <person name="Wall J.D."/>
            <person name="Hazen T.C."/>
            <person name="Arkin A.P."/>
            <person name="Stahl D.A."/>
        </authorList>
    </citation>
    <scope>NUCLEOTIDE SEQUENCE [LARGE SCALE GENOMIC DNA]</scope>
    <source>
        <strain evidence="6">DP4</strain>
    </source>
</reference>
<feature type="binding site" evidence="2">
    <location>
        <position position="76"/>
    </location>
    <ligand>
        <name>Mg(2+)</name>
        <dbReference type="ChEBI" id="CHEBI:18420"/>
        <label>2</label>
    </ligand>
</feature>
<gene>
    <name evidence="2" type="primary">thiL</name>
    <name evidence="5" type="ordered locus">Dvul_2811</name>
</gene>
<comment type="similarity">
    <text evidence="2">Belongs to the thiamine-monophosphate kinase family.</text>
</comment>
<evidence type="ECO:0000256" key="2">
    <source>
        <dbReference type="HAMAP-Rule" id="MF_02128"/>
    </source>
</evidence>
<feature type="binding site" evidence="2">
    <location>
        <position position="46"/>
    </location>
    <ligand>
        <name>Mg(2+)</name>
        <dbReference type="ChEBI" id="CHEBI:18420"/>
        <label>1</label>
    </ligand>
</feature>
<comment type="function">
    <text evidence="2">Catalyzes the ATP-dependent phosphorylation of thiamine-monophosphate (TMP) to form thiamine-pyrophosphate (TPP), the active form of vitamin B1.</text>
</comment>
<evidence type="ECO:0000259" key="4">
    <source>
        <dbReference type="Pfam" id="PF02769"/>
    </source>
</evidence>
<evidence type="ECO:0000313" key="6">
    <source>
        <dbReference type="Proteomes" id="UP000009173"/>
    </source>
</evidence>
<keyword evidence="2" id="KW-0067">ATP-binding</keyword>
<dbReference type="GO" id="GO:0009228">
    <property type="term" value="P:thiamine biosynthetic process"/>
    <property type="evidence" value="ECO:0007669"/>
    <property type="project" value="UniProtKB-KW"/>
</dbReference>
<name>A0A0H3ABV6_NITV4</name>
<dbReference type="GO" id="GO:0005524">
    <property type="term" value="F:ATP binding"/>
    <property type="evidence" value="ECO:0007669"/>
    <property type="project" value="UniProtKB-UniRule"/>
</dbReference>
<dbReference type="HOGENOM" id="CLU_046964_1_1_7"/>
<dbReference type="GO" id="GO:0009030">
    <property type="term" value="F:thiamine-phosphate kinase activity"/>
    <property type="evidence" value="ECO:0007669"/>
    <property type="project" value="UniProtKB-UniRule"/>
</dbReference>
<dbReference type="PANTHER" id="PTHR30270:SF0">
    <property type="entry name" value="THIAMINE-MONOPHOSPHATE KINASE"/>
    <property type="match status" value="1"/>
</dbReference>
<keyword evidence="2" id="KW-0479">Metal-binding</keyword>
<dbReference type="InterPro" id="IPR016188">
    <property type="entry name" value="PurM-like_N"/>
</dbReference>
<feature type="binding site" evidence="2">
    <location>
        <position position="54"/>
    </location>
    <ligand>
        <name>substrate</name>
    </ligand>
</feature>
<dbReference type="GO" id="GO:0000287">
    <property type="term" value="F:magnesium ion binding"/>
    <property type="evidence" value="ECO:0007669"/>
    <property type="project" value="UniProtKB-UniRule"/>
</dbReference>
<keyword evidence="1 2" id="KW-0784">Thiamine biosynthesis</keyword>
<dbReference type="InterPro" id="IPR010918">
    <property type="entry name" value="PurM-like_C_dom"/>
</dbReference>
<feature type="binding site" evidence="2">
    <location>
        <position position="76"/>
    </location>
    <ligand>
        <name>Mg(2+)</name>
        <dbReference type="ChEBI" id="CHEBI:18420"/>
        <label>3</label>
    </ligand>
</feature>
<keyword evidence="2 5" id="KW-0808">Transferase</keyword>
<protein>
    <recommendedName>
        <fullName evidence="2">Thiamine-monophosphate kinase</fullName>
        <shortName evidence="2">TMP kinase</shortName>
        <shortName evidence="2">Thiamine-phosphate kinase</shortName>
        <ecNumber evidence="2">2.7.4.16</ecNumber>
    </recommendedName>
</protein>
<dbReference type="KEGG" id="dvl:Dvul_2811"/>
<feature type="binding site" evidence="2">
    <location>
        <position position="32"/>
    </location>
    <ligand>
        <name>Mg(2+)</name>
        <dbReference type="ChEBI" id="CHEBI:18420"/>
        <label>4</label>
    </ligand>
</feature>
<dbReference type="PIRSF" id="PIRSF005303">
    <property type="entry name" value="Thiam_monoph_kin"/>
    <property type="match status" value="1"/>
</dbReference>
<dbReference type="UniPathway" id="UPA00060">
    <property type="reaction ID" value="UER00142"/>
</dbReference>
<dbReference type="PANTHER" id="PTHR30270">
    <property type="entry name" value="THIAMINE-MONOPHOSPHATE KINASE"/>
    <property type="match status" value="1"/>
</dbReference>
<feature type="binding site" evidence="2">
    <location>
        <begin position="123"/>
        <end position="124"/>
    </location>
    <ligand>
        <name>ATP</name>
        <dbReference type="ChEBI" id="CHEBI:30616"/>
    </ligand>
</feature>
<dbReference type="InterPro" id="IPR036676">
    <property type="entry name" value="PurM-like_C_sf"/>
</dbReference>